<evidence type="ECO:0000259" key="5">
    <source>
        <dbReference type="PROSITE" id="PS50111"/>
    </source>
</evidence>
<dbReference type="SUPFAM" id="SSF58104">
    <property type="entry name" value="Methyl-accepting chemotaxis protein (MCP) signaling domain"/>
    <property type="match status" value="1"/>
</dbReference>
<keyword evidence="4" id="KW-0175">Coiled coil</keyword>
<feature type="domain" description="Methyl-accepting transducer" evidence="5">
    <location>
        <begin position="1"/>
        <end position="146"/>
    </location>
</feature>
<comment type="similarity">
    <text evidence="2">Belongs to the methyl-accepting chemotaxis (MCP) protein family.</text>
</comment>
<dbReference type="AlphaFoldDB" id="A0A9E8M3R2"/>
<dbReference type="InterPro" id="IPR004090">
    <property type="entry name" value="Chemotax_Me-accpt_rcpt"/>
</dbReference>
<name>A0A9E8M3R2_9BACI</name>
<evidence type="ECO:0000256" key="2">
    <source>
        <dbReference type="ARBA" id="ARBA00029447"/>
    </source>
</evidence>
<dbReference type="PANTHER" id="PTHR32089:SF112">
    <property type="entry name" value="LYSOZYME-LIKE PROTEIN-RELATED"/>
    <property type="match status" value="1"/>
</dbReference>
<organism evidence="6 7">
    <name type="scientific">Fervidibacillus halotolerans</name>
    <dbReference type="NCBI Taxonomy" id="2980027"/>
    <lineage>
        <taxon>Bacteria</taxon>
        <taxon>Bacillati</taxon>
        <taxon>Bacillota</taxon>
        <taxon>Bacilli</taxon>
        <taxon>Bacillales</taxon>
        <taxon>Bacillaceae</taxon>
        <taxon>Fervidibacillus</taxon>
    </lineage>
</organism>
<keyword evidence="7" id="KW-1185">Reference proteome</keyword>
<dbReference type="GO" id="GO:0006935">
    <property type="term" value="P:chemotaxis"/>
    <property type="evidence" value="ECO:0007669"/>
    <property type="project" value="InterPro"/>
</dbReference>
<keyword evidence="1 3" id="KW-0807">Transducer</keyword>
<evidence type="ECO:0000313" key="6">
    <source>
        <dbReference type="EMBL" id="WAA13854.1"/>
    </source>
</evidence>
<dbReference type="GO" id="GO:0016020">
    <property type="term" value="C:membrane"/>
    <property type="evidence" value="ECO:0007669"/>
    <property type="project" value="InterPro"/>
</dbReference>
<dbReference type="Gene3D" id="1.10.287.950">
    <property type="entry name" value="Methyl-accepting chemotaxis protein"/>
    <property type="match status" value="1"/>
</dbReference>
<evidence type="ECO:0000313" key="7">
    <source>
        <dbReference type="Proteomes" id="UP001164726"/>
    </source>
</evidence>
<sequence>MADSITQLSNEINTITERARETAEKVGKIEGISHLVREIADSSNLLGLNAAIEAARAGEHGRGFSIVAEEVRKMANTSKQHAEEINDHTNQIQNHIKQLNHLIQSVNEEASSQSAAIEELTATMQEINTNIQVLADIAKENIEVEK</sequence>
<dbReference type="InterPro" id="IPR004089">
    <property type="entry name" value="MCPsignal_dom"/>
</dbReference>
<dbReference type="Pfam" id="PF00015">
    <property type="entry name" value="MCPsignal"/>
    <property type="match status" value="1"/>
</dbReference>
<dbReference type="Proteomes" id="UP001164726">
    <property type="component" value="Chromosome"/>
</dbReference>
<dbReference type="GO" id="GO:0007165">
    <property type="term" value="P:signal transduction"/>
    <property type="evidence" value="ECO:0007669"/>
    <property type="project" value="UniProtKB-KW"/>
</dbReference>
<feature type="coiled-coil region" evidence="4">
    <location>
        <begin position="78"/>
        <end position="137"/>
    </location>
</feature>
<dbReference type="KEGG" id="fhl:OE105_01325"/>
<proteinExistence type="inferred from homology"/>
<accession>A0A9E8M3R2</accession>
<reference evidence="6" key="1">
    <citation type="submission" date="2022-09" db="EMBL/GenBank/DDBJ databases">
        <title>Complete Genomes of Fervidibacillus albus and Fervidibacillus halotolerans isolated from tidal flat sediments.</title>
        <authorList>
            <person name="Kwon K.K."/>
            <person name="Yang S.-H."/>
            <person name="Park M.J."/>
            <person name="Oh H.-M."/>
        </authorList>
    </citation>
    <scope>NUCLEOTIDE SEQUENCE</scope>
    <source>
        <strain evidence="6">MEBiC13594</strain>
    </source>
</reference>
<evidence type="ECO:0000256" key="4">
    <source>
        <dbReference type="SAM" id="Coils"/>
    </source>
</evidence>
<dbReference type="PANTHER" id="PTHR32089">
    <property type="entry name" value="METHYL-ACCEPTING CHEMOTAXIS PROTEIN MCPB"/>
    <property type="match status" value="1"/>
</dbReference>
<dbReference type="PRINTS" id="PR00260">
    <property type="entry name" value="CHEMTRNSDUCR"/>
</dbReference>
<dbReference type="GO" id="GO:0004888">
    <property type="term" value="F:transmembrane signaling receptor activity"/>
    <property type="evidence" value="ECO:0007669"/>
    <property type="project" value="InterPro"/>
</dbReference>
<dbReference type="PROSITE" id="PS50111">
    <property type="entry name" value="CHEMOTAXIS_TRANSDUC_2"/>
    <property type="match status" value="1"/>
</dbReference>
<dbReference type="EMBL" id="CP106877">
    <property type="protein sequence ID" value="WAA13854.1"/>
    <property type="molecule type" value="Genomic_DNA"/>
</dbReference>
<gene>
    <name evidence="6" type="ORF">OE105_01325</name>
</gene>
<protein>
    <submittedName>
        <fullName evidence="6">Methyl-accepting chemotaxis protein</fullName>
    </submittedName>
</protein>
<evidence type="ECO:0000256" key="3">
    <source>
        <dbReference type="PROSITE-ProRule" id="PRU00284"/>
    </source>
</evidence>
<evidence type="ECO:0000256" key="1">
    <source>
        <dbReference type="ARBA" id="ARBA00023224"/>
    </source>
</evidence>